<protein>
    <submittedName>
        <fullName evidence="2">Uncharacterized protein</fullName>
    </submittedName>
</protein>
<evidence type="ECO:0000256" key="1">
    <source>
        <dbReference type="SAM" id="Coils"/>
    </source>
</evidence>
<keyword evidence="1" id="KW-0175">Coiled coil</keyword>
<dbReference type="OrthoDB" id="7579171at2"/>
<reference evidence="2 3" key="1">
    <citation type="submission" date="2019-12" db="EMBL/GenBank/DDBJ databases">
        <title>Genomic-based taxomic classification of the family Erythrobacteraceae.</title>
        <authorList>
            <person name="Xu L."/>
        </authorList>
    </citation>
    <scope>NUCLEOTIDE SEQUENCE [LARGE SCALE GENOMIC DNA]</scope>
    <source>
        <strain evidence="2 3">LMG 29518</strain>
    </source>
</reference>
<evidence type="ECO:0000313" key="2">
    <source>
        <dbReference type="EMBL" id="MXO66306.1"/>
    </source>
</evidence>
<dbReference type="EMBL" id="WTYT01000004">
    <property type="protein sequence ID" value="MXO66306.1"/>
    <property type="molecule type" value="Genomic_DNA"/>
</dbReference>
<dbReference type="AlphaFoldDB" id="A0A6I4T5X6"/>
<dbReference type="Proteomes" id="UP000438476">
    <property type="component" value="Unassembled WGS sequence"/>
</dbReference>
<dbReference type="RefSeq" id="WP_160736727.1">
    <property type="nucleotide sequence ID" value="NZ_WTYT01000004.1"/>
</dbReference>
<proteinExistence type="predicted"/>
<feature type="coiled-coil region" evidence="1">
    <location>
        <begin position="46"/>
        <end position="86"/>
    </location>
</feature>
<keyword evidence="3" id="KW-1185">Reference proteome</keyword>
<sequence>MGFWTVVLIIVLAGMAFSAWRTKHMTQHGITEDFLGNQSIQDRGASEEMQRELEELRERVQVLERIATDDRESKRLSAEIDELRKN</sequence>
<gene>
    <name evidence="2" type="ORF">GRI91_11110</name>
</gene>
<evidence type="ECO:0000313" key="3">
    <source>
        <dbReference type="Proteomes" id="UP000438476"/>
    </source>
</evidence>
<comment type="caution">
    <text evidence="2">The sequence shown here is derived from an EMBL/GenBank/DDBJ whole genome shotgun (WGS) entry which is preliminary data.</text>
</comment>
<organism evidence="2 3">
    <name type="scientific">Altericroceibacterium endophyticum</name>
    <dbReference type="NCBI Taxonomy" id="1808508"/>
    <lineage>
        <taxon>Bacteria</taxon>
        <taxon>Pseudomonadati</taxon>
        <taxon>Pseudomonadota</taxon>
        <taxon>Alphaproteobacteria</taxon>
        <taxon>Sphingomonadales</taxon>
        <taxon>Erythrobacteraceae</taxon>
        <taxon>Altericroceibacterium</taxon>
    </lineage>
</organism>
<accession>A0A6I4T5X6</accession>
<name>A0A6I4T5X6_9SPHN</name>